<reference evidence="3" key="5">
    <citation type="submission" date="2018-04" db="UniProtKB">
        <authorList>
            <consortium name="EnsemblFungi"/>
        </authorList>
    </citation>
    <scope>IDENTIFICATION</scope>
    <source>
        <strain evidence="3">R3-111a-1</strain>
    </source>
</reference>
<dbReference type="GeneID" id="20345171"/>
<evidence type="ECO:0000256" key="1">
    <source>
        <dbReference type="SAM" id="MobiDB-lite"/>
    </source>
</evidence>
<evidence type="ECO:0000313" key="4">
    <source>
        <dbReference type="Proteomes" id="UP000006039"/>
    </source>
</evidence>
<sequence>MFDDRMSDNDDDGSASLVGFGEGAGSTVSGPIYRAGSTISGPIYQRRPVPGTSSAGAMAFARWQLERGASGLGDPNQLGVGDSGQPASSSPTGSGKDGDWDLIRATVGWNARLQLK</sequence>
<evidence type="ECO:0000313" key="2">
    <source>
        <dbReference type="EMBL" id="EJT79629.1"/>
    </source>
</evidence>
<reference evidence="4" key="1">
    <citation type="submission" date="2010-07" db="EMBL/GenBank/DDBJ databases">
        <title>The genome sequence of Gaeumannomyces graminis var. tritici strain R3-111a-1.</title>
        <authorList>
            <consortium name="The Broad Institute Genome Sequencing Platform"/>
            <person name="Ma L.-J."/>
            <person name="Dead R."/>
            <person name="Young S."/>
            <person name="Zeng Q."/>
            <person name="Koehrsen M."/>
            <person name="Alvarado L."/>
            <person name="Berlin A."/>
            <person name="Chapman S.B."/>
            <person name="Chen Z."/>
            <person name="Freedman E."/>
            <person name="Gellesch M."/>
            <person name="Goldberg J."/>
            <person name="Griggs A."/>
            <person name="Gujja S."/>
            <person name="Heilman E.R."/>
            <person name="Heiman D."/>
            <person name="Hepburn T."/>
            <person name="Howarth C."/>
            <person name="Jen D."/>
            <person name="Larson L."/>
            <person name="Mehta T."/>
            <person name="Neiman D."/>
            <person name="Pearson M."/>
            <person name="Roberts A."/>
            <person name="Saif S."/>
            <person name="Shea T."/>
            <person name="Shenoy N."/>
            <person name="Sisk P."/>
            <person name="Stolte C."/>
            <person name="Sykes S."/>
            <person name="Walk T."/>
            <person name="White J."/>
            <person name="Yandava C."/>
            <person name="Haas B."/>
            <person name="Nusbaum C."/>
            <person name="Birren B."/>
        </authorList>
    </citation>
    <scope>NUCLEOTIDE SEQUENCE [LARGE SCALE GENOMIC DNA]</scope>
    <source>
        <strain evidence="4">R3-111a-1</strain>
    </source>
</reference>
<dbReference type="VEuPathDB" id="FungiDB:GGTG_04713"/>
<dbReference type="EMBL" id="GL385396">
    <property type="protein sequence ID" value="EJT79629.1"/>
    <property type="molecule type" value="Genomic_DNA"/>
</dbReference>
<name>J3NTW4_GAET3</name>
<dbReference type="Proteomes" id="UP000006039">
    <property type="component" value="Unassembled WGS sequence"/>
</dbReference>
<dbReference type="AlphaFoldDB" id="J3NTW4"/>
<dbReference type="RefSeq" id="XP_009220774.1">
    <property type="nucleotide sequence ID" value="XM_009222510.1"/>
</dbReference>
<dbReference type="STRING" id="644352.J3NTW4"/>
<feature type="region of interest" description="Disordered" evidence="1">
    <location>
        <begin position="69"/>
        <end position="101"/>
    </location>
</feature>
<dbReference type="HOGENOM" id="CLU_2097020_0_0_1"/>
<keyword evidence="4" id="KW-1185">Reference proteome</keyword>
<proteinExistence type="predicted"/>
<dbReference type="EnsemblFungi" id="EJT79629">
    <property type="protein sequence ID" value="EJT79629"/>
    <property type="gene ID" value="GGTG_04713"/>
</dbReference>
<evidence type="ECO:0000313" key="3">
    <source>
        <dbReference type="EnsemblFungi" id="EJT79629"/>
    </source>
</evidence>
<organism evidence="2">
    <name type="scientific">Gaeumannomyces tritici (strain R3-111a-1)</name>
    <name type="common">Wheat and barley take-all root rot fungus</name>
    <name type="synonym">Gaeumannomyces graminis var. tritici</name>
    <dbReference type="NCBI Taxonomy" id="644352"/>
    <lineage>
        <taxon>Eukaryota</taxon>
        <taxon>Fungi</taxon>
        <taxon>Dikarya</taxon>
        <taxon>Ascomycota</taxon>
        <taxon>Pezizomycotina</taxon>
        <taxon>Sordariomycetes</taxon>
        <taxon>Sordariomycetidae</taxon>
        <taxon>Magnaporthales</taxon>
        <taxon>Magnaporthaceae</taxon>
        <taxon>Gaeumannomyces</taxon>
    </lineage>
</organism>
<dbReference type="OrthoDB" id="5315820at2759"/>
<reference evidence="3" key="4">
    <citation type="journal article" date="2015" name="G3 (Bethesda)">
        <title>Genome sequences of three phytopathogenic species of the Magnaporthaceae family of fungi.</title>
        <authorList>
            <person name="Okagaki L.H."/>
            <person name="Nunes C.C."/>
            <person name="Sailsbery J."/>
            <person name="Clay B."/>
            <person name="Brown D."/>
            <person name="John T."/>
            <person name="Oh Y."/>
            <person name="Young N."/>
            <person name="Fitzgerald M."/>
            <person name="Haas B.J."/>
            <person name="Zeng Q."/>
            <person name="Young S."/>
            <person name="Adiconis X."/>
            <person name="Fan L."/>
            <person name="Levin J.Z."/>
            <person name="Mitchell T.K."/>
            <person name="Okubara P.A."/>
            <person name="Farman M.L."/>
            <person name="Kohn L.M."/>
            <person name="Birren B."/>
            <person name="Ma L.-J."/>
            <person name="Dean R.A."/>
        </authorList>
    </citation>
    <scope>NUCLEOTIDE SEQUENCE</scope>
    <source>
        <strain evidence="3">R3-111a-1</strain>
    </source>
</reference>
<accession>J3NTW4</accession>
<feature type="region of interest" description="Disordered" evidence="1">
    <location>
        <begin position="1"/>
        <end position="55"/>
    </location>
</feature>
<protein>
    <submittedName>
        <fullName evidence="2 3">Uncharacterized protein</fullName>
    </submittedName>
</protein>
<gene>
    <name evidence="3" type="primary">20345171</name>
    <name evidence="2" type="ORF">GGTG_04713</name>
</gene>
<reference evidence="2" key="3">
    <citation type="submission" date="2010-09" db="EMBL/GenBank/DDBJ databases">
        <title>Annotation of Gaeumannomyces graminis var. tritici R3-111a-1.</title>
        <authorList>
            <consortium name="The Broad Institute Genome Sequencing Platform"/>
            <person name="Ma L.-J."/>
            <person name="Dead R."/>
            <person name="Young S.K."/>
            <person name="Zeng Q."/>
            <person name="Gargeya S."/>
            <person name="Fitzgerald M."/>
            <person name="Haas B."/>
            <person name="Abouelleil A."/>
            <person name="Alvarado L."/>
            <person name="Arachchi H.M."/>
            <person name="Berlin A."/>
            <person name="Brown A."/>
            <person name="Chapman S.B."/>
            <person name="Chen Z."/>
            <person name="Dunbar C."/>
            <person name="Freedman E."/>
            <person name="Gearin G."/>
            <person name="Gellesch M."/>
            <person name="Goldberg J."/>
            <person name="Griggs A."/>
            <person name="Gujja S."/>
            <person name="Heiman D."/>
            <person name="Howarth C."/>
            <person name="Larson L."/>
            <person name="Lui A."/>
            <person name="MacDonald P.J.P."/>
            <person name="Mehta T."/>
            <person name="Montmayeur A."/>
            <person name="Murphy C."/>
            <person name="Neiman D."/>
            <person name="Pearson M."/>
            <person name="Priest M."/>
            <person name="Roberts A."/>
            <person name="Saif S."/>
            <person name="Shea T."/>
            <person name="Shenoy N."/>
            <person name="Sisk P."/>
            <person name="Stolte C."/>
            <person name="Sykes S."/>
            <person name="Yandava C."/>
            <person name="Wortman J."/>
            <person name="Nusbaum C."/>
            <person name="Birren B."/>
        </authorList>
    </citation>
    <scope>NUCLEOTIDE SEQUENCE</scope>
    <source>
        <strain evidence="2">R3-111a-1</strain>
    </source>
</reference>
<reference evidence="2" key="2">
    <citation type="submission" date="2010-07" db="EMBL/GenBank/DDBJ databases">
        <authorList>
            <consortium name="The Broad Institute Genome Sequencing Platform"/>
            <consortium name="Broad Institute Genome Sequencing Center for Infectious Disease"/>
            <person name="Ma L.-J."/>
            <person name="Dead R."/>
            <person name="Young S."/>
            <person name="Zeng Q."/>
            <person name="Koehrsen M."/>
            <person name="Alvarado L."/>
            <person name="Berlin A."/>
            <person name="Chapman S.B."/>
            <person name="Chen Z."/>
            <person name="Freedman E."/>
            <person name="Gellesch M."/>
            <person name="Goldberg J."/>
            <person name="Griggs A."/>
            <person name="Gujja S."/>
            <person name="Heilman E.R."/>
            <person name="Heiman D."/>
            <person name="Hepburn T."/>
            <person name="Howarth C."/>
            <person name="Jen D."/>
            <person name="Larson L."/>
            <person name="Mehta T."/>
            <person name="Neiman D."/>
            <person name="Pearson M."/>
            <person name="Roberts A."/>
            <person name="Saif S."/>
            <person name="Shea T."/>
            <person name="Shenoy N."/>
            <person name="Sisk P."/>
            <person name="Stolte C."/>
            <person name="Sykes S."/>
            <person name="Walk T."/>
            <person name="White J."/>
            <person name="Yandava C."/>
            <person name="Haas B."/>
            <person name="Nusbaum C."/>
            <person name="Birren B."/>
        </authorList>
    </citation>
    <scope>NUCLEOTIDE SEQUENCE</scope>
    <source>
        <strain evidence="2">R3-111a-1</strain>
    </source>
</reference>